<organism evidence="1 2">
    <name type="scientific">Trametes pubescens</name>
    <name type="common">White-rot fungus</name>
    <dbReference type="NCBI Taxonomy" id="154538"/>
    <lineage>
        <taxon>Eukaryota</taxon>
        <taxon>Fungi</taxon>
        <taxon>Dikarya</taxon>
        <taxon>Basidiomycota</taxon>
        <taxon>Agaricomycotina</taxon>
        <taxon>Agaricomycetes</taxon>
        <taxon>Polyporales</taxon>
        <taxon>Polyporaceae</taxon>
        <taxon>Trametes</taxon>
    </lineage>
</organism>
<accession>A0A1M2V5F4</accession>
<dbReference type="AlphaFoldDB" id="A0A1M2V5F4"/>
<reference evidence="1 2" key="1">
    <citation type="submission" date="2016-10" db="EMBL/GenBank/DDBJ databases">
        <title>Genome sequence of the basidiomycete white-rot fungus Trametes pubescens.</title>
        <authorList>
            <person name="Makela M.R."/>
            <person name="Granchi Z."/>
            <person name="Peng M."/>
            <person name="De Vries R.P."/>
            <person name="Grigoriev I."/>
            <person name="Riley R."/>
            <person name="Hilden K."/>
        </authorList>
    </citation>
    <scope>NUCLEOTIDE SEQUENCE [LARGE SCALE GENOMIC DNA]</scope>
    <source>
        <strain evidence="1 2">FBCC735</strain>
    </source>
</reference>
<comment type="caution">
    <text evidence="1">The sequence shown here is derived from an EMBL/GenBank/DDBJ whole genome shotgun (WGS) entry which is preliminary data.</text>
</comment>
<dbReference type="InterPro" id="IPR052904">
    <property type="entry name" value="Acyl-CoA_dehydrogenase-like"/>
</dbReference>
<dbReference type="Proteomes" id="UP000184267">
    <property type="component" value="Unassembled WGS sequence"/>
</dbReference>
<gene>
    <name evidence="1" type="ORF">TRAPUB_6659</name>
</gene>
<dbReference type="GO" id="GO:0003995">
    <property type="term" value="F:acyl-CoA dehydrogenase activity"/>
    <property type="evidence" value="ECO:0007669"/>
    <property type="project" value="TreeGrafter"/>
</dbReference>
<dbReference type="PANTHER" id="PTHR42707">
    <property type="entry name" value="ACYL-COA DEHYDROGENASE"/>
    <property type="match status" value="1"/>
</dbReference>
<protein>
    <submittedName>
        <fullName evidence="1">Uncharacterized protein</fullName>
    </submittedName>
</protein>
<dbReference type="EMBL" id="MNAD01001649">
    <property type="protein sequence ID" value="OJT02803.1"/>
    <property type="molecule type" value="Genomic_DNA"/>
</dbReference>
<dbReference type="OMA" id="RTETHAT"/>
<dbReference type="STRING" id="154538.A0A1M2V5F4"/>
<dbReference type="OrthoDB" id="10251155at2759"/>
<sequence>MRIEEGFQQPPYPTEHPYTADPILPGLLKRFLPETVRNTLETDLVRLGDVLADGSLSLEYAARLFFMSFITEIRPLAPLVQPATLTQYDEFGRRVDRLHTSEGWRKIEEFTIKEGYNAVAYEREYGEHSRTFQFARTLTMTGDGHVVSLSEVLTQLRPPTDYPQIMCPMGMTDGATDDPSAVASFTEWAHGVIAAVPPLLKAQVWKALDTLSAAVNKLPDLFKESVVNPLLPRLVLTYFAASSCALYLLEHATWSYAAGESTVEEDVEAFRRWVLEGDLTKTEADIASVQGDPQGRAELNSKLVYGTRAPPAKL</sequence>
<name>A0A1M2V5F4_TRAPU</name>
<evidence type="ECO:0000313" key="2">
    <source>
        <dbReference type="Proteomes" id="UP000184267"/>
    </source>
</evidence>
<evidence type="ECO:0000313" key="1">
    <source>
        <dbReference type="EMBL" id="OJT02803.1"/>
    </source>
</evidence>
<keyword evidence="2" id="KW-1185">Reference proteome</keyword>
<dbReference type="PANTHER" id="PTHR42707:SF2">
    <property type="entry name" value="ACD11 DEHYDROGENASE"/>
    <property type="match status" value="1"/>
</dbReference>
<proteinExistence type="predicted"/>